<evidence type="ECO:0000256" key="3">
    <source>
        <dbReference type="ARBA" id="ARBA00010199"/>
    </source>
</evidence>
<evidence type="ECO:0000256" key="12">
    <source>
        <dbReference type="ARBA" id="ARBA00031636"/>
    </source>
</evidence>
<dbReference type="CDD" id="cd13131">
    <property type="entry name" value="MATE_NorM_like"/>
    <property type="match status" value="1"/>
</dbReference>
<evidence type="ECO:0000256" key="7">
    <source>
        <dbReference type="ARBA" id="ARBA00022475"/>
    </source>
</evidence>
<keyword evidence="15" id="KW-1185">Reference proteome</keyword>
<keyword evidence="7" id="KW-1003">Cell membrane</keyword>
<evidence type="ECO:0000256" key="1">
    <source>
        <dbReference type="ARBA" id="ARBA00003408"/>
    </source>
</evidence>
<name>A0ABX2SZE5_9BACL</name>
<protein>
    <recommendedName>
        <fullName evidence="4">Probable multidrug resistance protein NorM</fullName>
    </recommendedName>
    <alternativeName>
        <fullName evidence="12">Multidrug-efflux transporter</fullName>
    </alternativeName>
</protein>
<dbReference type="InterPro" id="IPR002528">
    <property type="entry name" value="MATE_fam"/>
</dbReference>
<gene>
    <name evidence="14" type="ORF">HZY85_04485</name>
</gene>
<keyword evidence="11 13" id="KW-0472">Membrane</keyword>
<keyword evidence="10" id="KW-0406">Ion transport</keyword>
<evidence type="ECO:0000313" key="14">
    <source>
        <dbReference type="EMBL" id="NYS47452.1"/>
    </source>
</evidence>
<keyword evidence="8 13" id="KW-0812">Transmembrane</keyword>
<feature type="transmembrane region" description="Helical" evidence="13">
    <location>
        <begin position="240"/>
        <end position="265"/>
    </location>
</feature>
<feature type="transmembrane region" description="Helical" evidence="13">
    <location>
        <begin position="202"/>
        <end position="219"/>
    </location>
</feature>
<dbReference type="PIRSF" id="PIRSF006603">
    <property type="entry name" value="DinF"/>
    <property type="match status" value="1"/>
</dbReference>
<sequence length="447" mass="50070">MFEAKTTREQINIFIKLLFPVLVYQLISYSSGMIGTFMAGHYSATDLAGLSMGVNIWNPVISIINTLVVAIIPIVSQLVGKGKHEEVPTKVRQFLYIGLIISIIISFSLYFTADFLVEKLNIRPEIGEITRNFLKYQSFGIIPIVIYVLFRSFIDSLGLTKVSMTIMLTYVPINILLSYLLIFGKFGFPEMGGAGVAISTNITYIISLIIVIFVILVHPKINKYKIFKFEFIKISHWPEIFKLAIPMVIAVAIETFMFSILSLMVSRFDTATIAAHQSSLNFAGFLYGLPMSISSALTIVVAYHVGAKNYTMANKFVKIGTYISIIFSIITALIILIFNTKIPYLYGTDPEFIKISSKLLYFVIGFTIFDSFSACLVGVMRAYKKVVPTCVCMAIGFYAVGLPLAYYLVFILEIGVYGLWISWLVGIAVYAVLMTTYYLKVILKSQN</sequence>
<evidence type="ECO:0000256" key="5">
    <source>
        <dbReference type="ARBA" id="ARBA00022448"/>
    </source>
</evidence>
<reference evidence="14 15" key="1">
    <citation type="submission" date="2020-07" db="EMBL/GenBank/DDBJ databases">
        <title>MOT database genomes.</title>
        <authorList>
            <person name="Joseph S."/>
            <person name="Aduse-Opoku J."/>
            <person name="Hashim A."/>
            <person name="Wade W."/>
            <person name="Curtis M."/>
        </authorList>
    </citation>
    <scope>NUCLEOTIDE SEQUENCE [LARGE SCALE GENOMIC DNA]</scope>
    <source>
        <strain evidence="14 15">CIP 106318</strain>
    </source>
</reference>
<evidence type="ECO:0000256" key="11">
    <source>
        <dbReference type="ARBA" id="ARBA00023136"/>
    </source>
</evidence>
<dbReference type="InterPro" id="IPR048279">
    <property type="entry name" value="MdtK-like"/>
</dbReference>
<comment type="subcellular location">
    <subcellularLocation>
        <location evidence="2">Cell membrane</location>
        <topology evidence="2">Multi-pass membrane protein</topology>
    </subcellularLocation>
</comment>
<comment type="similarity">
    <text evidence="3">Belongs to the multi antimicrobial extrusion (MATE) (TC 2.A.66.1) family.</text>
</comment>
<accession>A0ABX2SZE5</accession>
<feature type="transmembrane region" description="Helical" evidence="13">
    <location>
        <begin position="319"/>
        <end position="339"/>
    </location>
</feature>
<feature type="transmembrane region" description="Helical" evidence="13">
    <location>
        <begin position="359"/>
        <end position="379"/>
    </location>
</feature>
<comment type="function">
    <text evidence="1">Multidrug efflux pump.</text>
</comment>
<evidence type="ECO:0000256" key="10">
    <source>
        <dbReference type="ARBA" id="ARBA00023065"/>
    </source>
</evidence>
<evidence type="ECO:0000313" key="15">
    <source>
        <dbReference type="Proteomes" id="UP000531840"/>
    </source>
</evidence>
<evidence type="ECO:0000256" key="6">
    <source>
        <dbReference type="ARBA" id="ARBA00022449"/>
    </source>
</evidence>
<feature type="transmembrane region" description="Helical" evidence="13">
    <location>
        <begin position="285"/>
        <end position="307"/>
    </location>
</feature>
<feature type="transmembrane region" description="Helical" evidence="13">
    <location>
        <begin position="56"/>
        <end position="74"/>
    </location>
</feature>
<evidence type="ECO:0000256" key="2">
    <source>
        <dbReference type="ARBA" id="ARBA00004651"/>
    </source>
</evidence>
<evidence type="ECO:0000256" key="8">
    <source>
        <dbReference type="ARBA" id="ARBA00022692"/>
    </source>
</evidence>
<dbReference type="Proteomes" id="UP000531840">
    <property type="component" value="Unassembled WGS sequence"/>
</dbReference>
<feature type="transmembrane region" description="Helical" evidence="13">
    <location>
        <begin position="162"/>
        <end position="182"/>
    </location>
</feature>
<comment type="caution">
    <text evidence="14">The sequence shown here is derived from an EMBL/GenBank/DDBJ whole genome shotgun (WGS) entry which is preliminary data.</text>
</comment>
<feature type="transmembrane region" description="Helical" evidence="13">
    <location>
        <begin position="133"/>
        <end position="150"/>
    </location>
</feature>
<keyword evidence="6" id="KW-0050">Antiport</keyword>
<dbReference type="EMBL" id="JACBYF010000006">
    <property type="protein sequence ID" value="NYS47452.1"/>
    <property type="molecule type" value="Genomic_DNA"/>
</dbReference>
<feature type="transmembrane region" description="Helical" evidence="13">
    <location>
        <begin position="21"/>
        <end position="44"/>
    </location>
</feature>
<dbReference type="PANTHER" id="PTHR43298:SF2">
    <property type="entry name" value="FMN_FAD EXPORTER YEEO-RELATED"/>
    <property type="match status" value="1"/>
</dbReference>
<keyword evidence="5" id="KW-0813">Transport</keyword>
<dbReference type="Pfam" id="PF01554">
    <property type="entry name" value="MatE"/>
    <property type="match status" value="2"/>
</dbReference>
<evidence type="ECO:0000256" key="9">
    <source>
        <dbReference type="ARBA" id="ARBA00022989"/>
    </source>
</evidence>
<dbReference type="PANTHER" id="PTHR43298">
    <property type="entry name" value="MULTIDRUG RESISTANCE PROTEIN NORM-RELATED"/>
    <property type="match status" value="1"/>
</dbReference>
<evidence type="ECO:0000256" key="4">
    <source>
        <dbReference type="ARBA" id="ARBA00020268"/>
    </source>
</evidence>
<dbReference type="InterPro" id="IPR050222">
    <property type="entry name" value="MATE_MdtK"/>
</dbReference>
<organism evidence="14 15">
    <name type="scientific">Gemelliphila palaticanis</name>
    <dbReference type="NCBI Taxonomy" id="81950"/>
    <lineage>
        <taxon>Bacteria</taxon>
        <taxon>Bacillati</taxon>
        <taxon>Bacillota</taxon>
        <taxon>Bacilli</taxon>
        <taxon>Bacillales</taxon>
        <taxon>Gemellaceae</taxon>
        <taxon>Gemelliphila</taxon>
    </lineage>
</organism>
<evidence type="ECO:0000256" key="13">
    <source>
        <dbReference type="SAM" id="Phobius"/>
    </source>
</evidence>
<feature type="transmembrane region" description="Helical" evidence="13">
    <location>
        <begin position="386"/>
        <end position="408"/>
    </location>
</feature>
<proteinExistence type="inferred from homology"/>
<feature type="transmembrane region" description="Helical" evidence="13">
    <location>
        <begin position="94"/>
        <end position="113"/>
    </location>
</feature>
<dbReference type="NCBIfam" id="TIGR00797">
    <property type="entry name" value="matE"/>
    <property type="match status" value="1"/>
</dbReference>
<feature type="transmembrane region" description="Helical" evidence="13">
    <location>
        <begin position="414"/>
        <end position="439"/>
    </location>
</feature>
<keyword evidence="9 13" id="KW-1133">Transmembrane helix</keyword>
<dbReference type="RefSeq" id="WP_179941236.1">
    <property type="nucleotide sequence ID" value="NZ_JACBYF010000006.1"/>
</dbReference>